<keyword evidence="6 8" id="KW-1133">Transmembrane helix</keyword>
<dbReference type="RefSeq" id="WP_236091284.1">
    <property type="nucleotide sequence ID" value="NZ_JAKGSG010000063.1"/>
</dbReference>
<evidence type="ECO:0000256" key="8">
    <source>
        <dbReference type="SAM" id="Phobius"/>
    </source>
</evidence>
<evidence type="ECO:0000256" key="5">
    <source>
        <dbReference type="ARBA" id="ARBA00022692"/>
    </source>
</evidence>
<accession>A0AA41QHZ1</accession>
<evidence type="ECO:0000256" key="6">
    <source>
        <dbReference type="ARBA" id="ARBA00022989"/>
    </source>
</evidence>
<feature type="transmembrane region" description="Helical" evidence="8">
    <location>
        <begin position="165"/>
        <end position="185"/>
    </location>
</feature>
<keyword evidence="3" id="KW-0813">Transport</keyword>
<comment type="similarity">
    <text evidence="2">Belongs to the binding-protein-dependent transport system permease family. FecCD subfamily.</text>
</comment>
<keyword evidence="7 8" id="KW-0472">Membrane</keyword>
<evidence type="ECO:0000256" key="2">
    <source>
        <dbReference type="ARBA" id="ARBA00007935"/>
    </source>
</evidence>
<reference evidence="9" key="1">
    <citation type="submission" date="2022-01" db="EMBL/GenBank/DDBJ databases">
        <title>Antribacter sp. nov., isolated from Guizhou of China.</title>
        <authorList>
            <person name="Chengliang C."/>
            <person name="Ya Z."/>
        </authorList>
    </citation>
    <scope>NUCLEOTIDE SEQUENCE</scope>
    <source>
        <strain evidence="9">KLBMP 9083</strain>
    </source>
</reference>
<keyword evidence="5 8" id="KW-0812">Transmembrane</keyword>
<dbReference type="Proteomes" id="UP001165405">
    <property type="component" value="Unassembled WGS sequence"/>
</dbReference>
<evidence type="ECO:0000256" key="7">
    <source>
        <dbReference type="ARBA" id="ARBA00023136"/>
    </source>
</evidence>
<comment type="subcellular location">
    <subcellularLocation>
        <location evidence="1">Cell membrane</location>
        <topology evidence="1">Multi-pass membrane protein</topology>
    </subcellularLocation>
</comment>
<evidence type="ECO:0000313" key="10">
    <source>
        <dbReference type="Proteomes" id="UP001165405"/>
    </source>
</evidence>
<dbReference type="GO" id="GO:0005886">
    <property type="term" value="C:plasma membrane"/>
    <property type="evidence" value="ECO:0007669"/>
    <property type="project" value="UniProtKB-SubCell"/>
</dbReference>
<dbReference type="AlphaFoldDB" id="A0AA41QHZ1"/>
<dbReference type="GO" id="GO:0022857">
    <property type="term" value="F:transmembrane transporter activity"/>
    <property type="evidence" value="ECO:0007669"/>
    <property type="project" value="InterPro"/>
</dbReference>
<evidence type="ECO:0000256" key="4">
    <source>
        <dbReference type="ARBA" id="ARBA00022475"/>
    </source>
</evidence>
<gene>
    <name evidence="9" type="ORF">L1785_21420</name>
</gene>
<feature type="transmembrane region" description="Helical" evidence="8">
    <location>
        <begin position="112"/>
        <end position="133"/>
    </location>
</feature>
<feature type="transmembrane region" description="Helical" evidence="8">
    <location>
        <begin position="212"/>
        <end position="233"/>
    </location>
</feature>
<dbReference type="Gene3D" id="1.10.3470.10">
    <property type="entry name" value="ABC transporter involved in vitamin B12 uptake, BtuC"/>
    <property type="match status" value="1"/>
</dbReference>
<dbReference type="PANTHER" id="PTHR30472">
    <property type="entry name" value="FERRIC ENTEROBACTIN TRANSPORT SYSTEM PERMEASE PROTEIN"/>
    <property type="match status" value="1"/>
</dbReference>
<evidence type="ECO:0000256" key="1">
    <source>
        <dbReference type="ARBA" id="ARBA00004651"/>
    </source>
</evidence>
<dbReference type="InterPro" id="IPR037294">
    <property type="entry name" value="ABC_BtuC-like"/>
</dbReference>
<protein>
    <submittedName>
        <fullName evidence="9">Iron ABC transporter permease</fullName>
    </submittedName>
</protein>
<proteinExistence type="inferred from homology"/>
<comment type="caution">
    <text evidence="9">The sequence shown here is derived from an EMBL/GenBank/DDBJ whole genome shotgun (WGS) entry which is preliminary data.</text>
</comment>
<evidence type="ECO:0000313" key="9">
    <source>
        <dbReference type="EMBL" id="MCF4123532.1"/>
    </source>
</evidence>
<feature type="transmembrane region" description="Helical" evidence="8">
    <location>
        <begin position="83"/>
        <end position="100"/>
    </location>
</feature>
<keyword evidence="4" id="KW-1003">Cell membrane</keyword>
<dbReference type="SUPFAM" id="SSF81345">
    <property type="entry name" value="ABC transporter involved in vitamin B12 uptake, BtuC"/>
    <property type="match status" value="1"/>
</dbReference>
<evidence type="ECO:0000256" key="3">
    <source>
        <dbReference type="ARBA" id="ARBA00022448"/>
    </source>
</evidence>
<dbReference type="CDD" id="cd06550">
    <property type="entry name" value="TM_ABC_iron-siderophores_like"/>
    <property type="match status" value="1"/>
</dbReference>
<dbReference type="PANTHER" id="PTHR30472:SF1">
    <property type="entry name" value="FE(3+) DICITRATE TRANSPORT SYSTEM PERMEASE PROTEIN FECC-RELATED"/>
    <property type="match status" value="1"/>
</dbReference>
<feature type="transmembrane region" description="Helical" evidence="8">
    <location>
        <begin position="325"/>
        <end position="343"/>
    </location>
</feature>
<dbReference type="EMBL" id="JAKGSG010000063">
    <property type="protein sequence ID" value="MCF4123532.1"/>
    <property type="molecule type" value="Genomic_DNA"/>
</dbReference>
<feature type="transmembrane region" description="Helical" evidence="8">
    <location>
        <begin position="292"/>
        <end position="313"/>
    </location>
</feature>
<sequence>MLTSPRETSGEVTRPRPDLVRQRARRRTLALLTALACLLVIILASLALGVRDILPTEVWNALTAPVTGNQDHRVVLEQRLPRTGVGLAAGAALGLAGTLVQGVTRNPIADPGLLGLNAGASLAVVCAFWLLGITAPAGYVWFAFLGAAAAAALVFSIGAGQPVRLALVGATVTALITPLITLVLLRDPTAFNLYRFWAVGSLTGRGLDTIAALWPFVAVGAVLAGALAHRLNMLALGDDVARALGQRVGTTRTLAGVAVVLLAGTATALAGPIALVGLAVPHAARRLVGTDYRWITALAAMLGPVMLLGADVIGRLVLPHTELEAGVVAALIGAPVLVAVARGRTVAGV</sequence>
<keyword evidence="10" id="KW-1185">Reference proteome</keyword>
<dbReference type="InterPro" id="IPR000522">
    <property type="entry name" value="ABC_transptr_permease_BtuC"/>
</dbReference>
<feature type="transmembrane region" description="Helical" evidence="8">
    <location>
        <begin position="29"/>
        <end position="50"/>
    </location>
</feature>
<feature type="transmembrane region" description="Helical" evidence="8">
    <location>
        <begin position="139"/>
        <end position="158"/>
    </location>
</feature>
<dbReference type="GO" id="GO:0033214">
    <property type="term" value="P:siderophore-iron import into cell"/>
    <property type="evidence" value="ECO:0007669"/>
    <property type="project" value="TreeGrafter"/>
</dbReference>
<feature type="transmembrane region" description="Helical" evidence="8">
    <location>
        <begin position="254"/>
        <end position="280"/>
    </location>
</feature>
<organism evidence="9 10">
    <name type="scientific">Antribacter soli</name>
    <dbReference type="NCBI Taxonomy" id="2910976"/>
    <lineage>
        <taxon>Bacteria</taxon>
        <taxon>Bacillati</taxon>
        <taxon>Actinomycetota</taxon>
        <taxon>Actinomycetes</taxon>
        <taxon>Micrococcales</taxon>
        <taxon>Promicromonosporaceae</taxon>
        <taxon>Antribacter</taxon>
    </lineage>
</organism>
<dbReference type="Pfam" id="PF01032">
    <property type="entry name" value="FecCD"/>
    <property type="match status" value="1"/>
</dbReference>
<name>A0AA41QHZ1_9MICO</name>